<proteinExistence type="predicted"/>
<dbReference type="EMBL" id="BMAV01002373">
    <property type="protein sequence ID" value="GFY41245.1"/>
    <property type="molecule type" value="Genomic_DNA"/>
</dbReference>
<dbReference type="Proteomes" id="UP000886998">
    <property type="component" value="Unassembled WGS sequence"/>
</dbReference>
<comment type="caution">
    <text evidence="1">The sequence shown here is derived from an EMBL/GenBank/DDBJ whole genome shotgun (WGS) entry which is preliminary data.</text>
</comment>
<accession>A0A8X6WUZ3</accession>
<organism evidence="1 2">
    <name type="scientific">Trichonephila inaurata madagascariensis</name>
    <dbReference type="NCBI Taxonomy" id="2747483"/>
    <lineage>
        <taxon>Eukaryota</taxon>
        <taxon>Metazoa</taxon>
        <taxon>Ecdysozoa</taxon>
        <taxon>Arthropoda</taxon>
        <taxon>Chelicerata</taxon>
        <taxon>Arachnida</taxon>
        <taxon>Araneae</taxon>
        <taxon>Araneomorphae</taxon>
        <taxon>Entelegynae</taxon>
        <taxon>Araneoidea</taxon>
        <taxon>Nephilidae</taxon>
        <taxon>Trichonephila</taxon>
        <taxon>Trichonephila inaurata</taxon>
    </lineage>
</organism>
<gene>
    <name evidence="1" type="ORF">TNIN_228591</name>
</gene>
<evidence type="ECO:0000313" key="1">
    <source>
        <dbReference type="EMBL" id="GFY41245.1"/>
    </source>
</evidence>
<keyword evidence="2" id="KW-1185">Reference proteome</keyword>
<reference evidence="1" key="1">
    <citation type="submission" date="2020-08" db="EMBL/GenBank/DDBJ databases">
        <title>Multicomponent nature underlies the extraordinary mechanical properties of spider dragline silk.</title>
        <authorList>
            <person name="Kono N."/>
            <person name="Nakamura H."/>
            <person name="Mori M."/>
            <person name="Yoshida Y."/>
            <person name="Ohtoshi R."/>
            <person name="Malay A.D."/>
            <person name="Moran D.A.P."/>
            <person name="Tomita M."/>
            <person name="Numata K."/>
            <person name="Arakawa K."/>
        </authorList>
    </citation>
    <scope>NUCLEOTIDE SEQUENCE</scope>
</reference>
<sequence>MWPDKADGILQVIYRKLCGLIACRGGFFEFNADHMASGNGRWRIFQVIFHADHMASDNGRWIQITWMDSSSDNMETCSWGVL</sequence>
<name>A0A8X6WUZ3_9ARAC</name>
<evidence type="ECO:0000313" key="2">
    <source>
        <dbReference type="Proteomes" id="UP000886998"/>
    </source>
</evidence>
<dbReference type="AlphaFoldDB" id="A0A8X6WUZ3"/>
<protein>
    <submittedName>
        <fullName evidence="1">Uncharacterized protein</fullName>
    </submittedName>
</protein>